<organism evidence="1 2">
    <name type="scientific">Pseudoalteromonas ruthenica</name>
    <dbReference type="NCBI Taxonomy" id="151081"/>
    <lineage>
        <taxon>Bacteria</taxon>
        <taxon>Pseudomonadati</taxon>
        <taxon>Pseudomonadota</taxon>
        <taxon>Gammaproteobacteria</taxon>
        <taxon>Alteromonadales</taxon>
        <taxon>Pseudoalteromonadaceae</taxon>
        <taxon>Pseudoalteromonas</taxon>
    </lineage>
</organism>
<evidence type="ECO:0000313" key="2">
    <source>
        <dbReference type="Proteomes" id="UP000033664"/>
    </source>
</evidence>
<reference evidence="1 2" key="1">
    <citation type="journal article" date="2015" name="BMC Genomics">
        <title>Genome mining reveals unlocked bioactive potential of marine Gram-negative bacteria.</title>
        <authorList>
            <person name="Machado H."/>
            <person name="Sonnenschein E.C."/>
            <person name="Melchiorsen J."/>
            <person name="Gram L."/>
        </authorList>
    </citation>
    <scope>NUCLEOTIDE SEQUENCE [LARGE SCALE GENOMIC DNA]</scope>
    <source>
        <strain evidence="1 2">S3137</strain>
    </source>
</reference>
<dbReference type="Proteomes" id="UP000033664">
    <property type="component" value="Unassembled WGS sequence"/>
</dbReference>
<proteinExistence type="predicted"/>
<comment type="caution">
    <text evidence="1">The sequence shown here is derived from an EMBL/GenBank/DDBJ whole genome shotgun (WGS) entry which is preliminary data.</text>
</comment>
<keyword evidence="2" id="KW-1185">Reference proteome</keyword>
<sequence>MALQGMLFTDHAAIITHSGLIQCMAKKESAEPVLAPIGMCPTRLQLSISAAIKKPAQGGFLVTH</sequence>
<dbReference type="AlphaFoldDB" id="A0A0F4PWF6"/>
<dbReference type="PATRIC" id="fig|151081.8.peg.1156"/>
<dbReference type="EMBL" id="JXXZ01000007">
    <property type="protein sequence ID" value="KJY99800.1"/>
    <property type="molecule type" value="Genomic_DNA"/>
</dbReference>
<accession>A0A0F4PWF6</accession>
<evidence type="ECO:0000313" key="1">
    <source>
        <dbReference type="EMBL" id="KJY99800.1"/>
    </source>
</evidence>
<gene>
    <name evidence="1" type="ORF">TW72_09210</name>
</gene>
<name>A0A0F4PWF6_9GAMM</name>
<protein>
    <submittedName>
        <fullName evidence="1">Uncharacterized protein</fullName>
    </submittedName>
</protein>